<evidence type="ECO:0000313" key="3">
    <source>
        <dbReference type="Proteomes" id="UP000011115"/>
    </source>
</evidence>
<dbReference type="EnsemblPlants" id="PGSC0003DMT400090770">
    <property type="protein sequence ID" value="PGSC0003DMT400090770"/>
    <property type="gene ID" value="PGSC0003DMG400040341"/>
</dbReference>
<evidence type="ECO:0000313" key="2">
    <source>
        <dbReference type="EnsemblPlants" id="PGSC0003DMT400090770"/>
    </source>
</evidence>
<dbReference type="Gramene" id="PGSC0003DMT400090770">
    <property type="protein sequence ID" value="PGSC0003DMT400090770"/>
    <property type="gene ID" value="PGSC0003DMG400040341"/>
</dbReference>
<evidence type="ECO:0000256" key="1">
    <source>
        <dbReference type="SAM" id="MobiDB-lite"/>
    </source>
</evidence>
<dbReference type="Proteomes" id="UP000011115">
    <property type="component" value="Unassembled WGS sequence"/>
</dbReference>
<dbReference type="HOGENOM" id="CLU_2350810_0_0_1"/>
<sequence>MEKNWSFPDLVQEQRKPPTVCTWSDTRSVGGSIVEHQIFMVPNPTHSQPVRSVVGPTGHRSDHRSACQNICHDPSLHPGRGWHSTTIVGPQANPHPG</sequence>
<reference evidence="3" key="1">
    <citation type="journal article" date="2011" name="Nature">
        <title>Genome sequence and analysis of the tuber crop potato.</title>
        <authorList>
            <consortium name="The Potato Genome Sequencing Consortium"/>
        </authorList>
    </citation>
    <scope>NUCLEOTIDE SEQUENCE [LARGE SCALE GENOMIC DNA]</scope>
    <source>
        <strain evidence="3">cv. DM1-3 516 R44</strain>
    </source>
</reference>
<name>M1DL52_SOLTU</name>
<feature type="region of interest" description="Disordered" evidence="1">
    <location>
        <begin position="43"/>
        <end position="97"/>
    </location>
</feature>
<dbReference type="PaxDb" id="4113-PGSC0003DMT400090770"/>
<accession>M1DL52</accession>
<reference evidence="2" key="2">
    <citation type="submission" date="2015-06" db="UniProtKB">
        <authorList>
            <consortium name="EnsemblPlants"/>
        </authorList>
    </citation>
    <scope>IDENTIFICATION</scope>
    <source>
        <strain evidence="2">DM1-3 516 R44</strain>
    </source>
</reference>
<organism evidence="2 3">
    <name type="scientific">Solanum tuberosum</name>
    <name type="common">Potato</name>
    <dbReference type="NCBI Taxonomy" id="4113"/>
    <lineage>
        <taxon>Eukaryota</taxon>
        <taxon>Viridiplantae</taxon>
        <taxon>Streptophyta</taxon>
        <taxon>Embryophyta</taxon>
        <taxon>Tracheophyta</taxon>
        <taxon>Spermatophyta</taxon>
        <taxon>Magnoliopsida</taxon>
        <taxon>eudicotyledons</taxon>
        <taxon>Gunneridae</taxon>
        <taxon>Pentapetalae</taxon>
        <taxon>asterids</taxon>
        <taxon>lamiids</taxon>
        <taxon>Solanales</taxon>
        <taxon>Solanaceae</taxon>
        <taxon>Solanoideae</taxon>
        <taxon>Solaneae</taxon>
        <taxon>Solanum</taxon>
    </lineage>
</organism>
<proteinExistence type="predicted"/>
<dbReference type="InParanoid" id="M1DL52"/>
<dbReference type="AlphaFoldDB" id="M1DL52"/>
<feature type="region of interest" description="Disordered" evidence="1">
    <location>
        <begin position="1"/>
        <end position="23"/>
    </location>
</feature>
<keyword evidence="3" id="KW-1185">Reference proteome</keyword>
<protein>
    <submittedName>
        <fullName evidence="2">Uncharacterized protein</fullName>
    </submittedName>
</protein>